<comment type="caution">
    <text evidence="3">The sequence shown here is derived from an EMBL/GenBank/DDBJ whole genome shotgun (WGS) entry which is preliminary data.</text>
</comment>
<dbReference type="PANTHER" id="PTHR35385">
    <property type="entry name" value="PROTEIN B, PUTATIVE-RELATED-RELATED"/>
    <property type="match status" value="1"/>
</dbReference>
<dbReference type="OrthoDB" id="6784354at2759"/>
<protein>
    <submittedName>
        <fullName evidence="3">8318_t:CDS:1</fullName>
    </submittedName>
</protein>
<evidence type="ECO:0000259" key="2">
    <source>
        <dbReference type="PROSITE" id="PS50966"/>
    </source>
</evidence>
<reference evidence="3" key="1">
    <citation type="submission" date="2021-06" db="EMBL/GenBank/DDBJ databases">
        <authorList>
            <person name="Kallberg Y."/>
            <person name="Tangrot J."/>
            <person name="Rosling A."/>
        </authorList>
    </citation>
    <scope>NUCLEOTIDE SEQUENCE</scope>
    <source>
        <strain evidence="3">UK204</strain>
    </source>
</reference>
<keyword evidence="4" id="KW-1185">Reference proteome</keyword>
<evidence type="ECO:0000313" key="4">
    <source>
        <dbReference type="Proteomes" id="UP000789570"/>
    </source>
</evidence>
<keyword evidence="1" id="KW-0862">Zinc</keyword>
<feature type="non-terminal residue" evidence="3">
    <location>
        <position position="1"/>
    </location>
</feature>
<dbReference type="InterPro" id="IPR007527">
    <property type="entry name" value="Znf_SWIM"/>
</dbReference>
<dbReference type="Proteomes" id="UP000789570">
    <property type="component" value="Unassembled WGS sequence"/>
</dbReference>
<dbReference type="GO" id="GO:0008270">
    <property type="term" value="F:zinc ion binding"/>
    <property type="evidence" value="ECO:0007669"/>
    <property type="project" value="UniProtKB-KW"/>
</dbReference>
<sequence length="468" mass="54182">NFEVPNFELDIFVDVGSKEAASEWIAEFQSYSKSTMPQTRGYDIKGNRVLFREKRHCLHSYERHRLPLTHPLEVNIKVREELLNLFKDGHSPTSALYVYQDELHLRANDEQELIELFADRSINPDYDYTAKLFQEYRKATLGNRNGESMFERLAGDIKNYNDSDQGKAILQAYDTRIGKVFILCIVTNLMSRVHEKVPQAGELCYVDASASFESLNTSITLLYTSCTIGALLLGLFIMSDKLEVTLERVINILKIILPSYAFYSREPQTGSILFLTDDSSAERNALELYYPKGICLLCTFHILQSFWRWLHDVKHHIRKEDRASIMAKMKKIIYAALRLPTRGNNTNNYIERSFGILKDIVFARTQIFNCVQVFQFIITNMERFYEYRLLNFVNKHSDHLRIAKCTKQNTDLFYIVNIKIGICSCFVGISGAQCKHQEAVSVKFGISTFNYIPLLTLDDRILYTYIAL</sequence>
<keyword evidence="1" id="KW-0863">Zinc-finger</keyword>
<dbReference type="PROSITE" id="PS50966">
    <property type="entry name" value="ZF_SWIM"/>
    <property type="match status" value="1"/>
</dbReference>
<proteinExistence type="predicted"/>
<accession>A0A9N9IRT2</accession>
<dbReference type="EMBL" id="CAJVPQ010016963">
    <property type="protein sequence ID" value="CAG8747131.1"/>
    <property type="molecule type" value="Genomic_DNA"/>
</dbReference>
<feature type="domain" description="SWIM-type" evidence="2">
    <location>
        <begin position="414"/>
        <end position="445"/>
    </location>
</feature>
<dbReference type="AlphaFoldDB" id="A0A9N9IRT2"/>
<evidence type="ECO:0000256" key="1">
    <source>
        <dbReference type="PROSITE-ProRule" id="PRU00325"/>
    </source>
</evidence>
<name>A0A9N9IRT2_9GLOM</name>
<organism evidence="3 4">
    <name type="scientific">Funneliformis caledonium</name>
    <dbReference type="NCBI Taxonomy" id="1117310"/>
    <lineage>
        <taxon>Eukaryota</taxon>
        <taxon>Fungi</taxon>
        <taxon>Fungi incertae sedis</taxon>
        <taxon>Mucoromycota</taxon>
        <taxon>Glomeromycotina</taxon>
        <taxon>Glomeromycetes</taxon>
        <taxon>Glomerales</taxon>
        <taxon>Glomeraceae</taxon>
        <taxon>Funneliformis</taxon>
    </lineage>
</organism>
<dbReference type="PANTHER" id="PTHR35385:SF2">
    <property type="entry name" value="PROTEIN B, PUTATIVE-RELATED"/>
    <property type="match status" value="1"/>
</dbReference>
<evidence type="ECO:0000313" key="3">
    <source>
        <dbReference type="EMBL" id="CAG8747131.1"/>
    </source>
</evidence>
<gene>
    <name evidence="3" type="ORF">FCALED_LOCUS16040</name>
</gene>
<feature type="non-terminal residue" evidence="3">
    <location>
        <position position="468"/>
    </location>
</feature>
<keyword evidence="1" id="KW-0479">Metal-binding</keyword>